<keyword evidence="4 7" id="KW-0472">Membrane</keyword>
<keyword evidence="10" id="KW-1185">Reference proteome</keyword>
<dbReference type="PANTHER" id="PTHR33048">
    <property type="entry name" value="PTH11-LIKE INTEGRAL MEMBRANE PROTEIN (AFU_ORTHOLOGUE AFUA_5G11245)"/>
    <property type="match status" value="1"/>
</dbReference>
<organism evidence="9 10">
    <name type="scientific">Hyaloscypha hepaticicola</name>
    <dbReference type="NCBI Taxonomy" id="2082293"/>
    <lineage>
        <taxon>Eukaryota</taxon>
        <taxon>Fungi</taxon>
        <taxon>Dikarya</taxon>
        <taxon>Ascomycota</taxon>
        <taxon>Pezizomycotina</taxon>
        <taxon>Leotiomycetes</taxon>
        <taxon>Helotiales</taxon>
        <taxon>Hyaloscyphaceae</taxon>
        <taxon>Hyaloscypha</taxon>
    </lineage>
</organism>
<feature type="transmembrane region" description="Helical" evidence="7">
    <location>
        <begin position="47"/>
        <end position="71"/>
    </location>
</feature>
<evidence type="ECO:0000256" key="3">
    <source>
        <dbReference type="ARBA" id="ARBA00022989"/>
    </source>
</evidence>
<evidence type="ECO:0000256" key="2">
    <source>
        <dbReference type="ARBA" id="ARBA00022692"/>
    </source>
</evidence>
<dbReference type="STRING" id="1745343.A0A2J6PEV9"/>
<gene>
    <name evidence="9" type="ORF">NA56DRAFT_639023</name>
</gene>
<dbReference type="PANTHER" id="PTHR33048:SF55">
    <property type="entry name" value="INTEGRAL MEMBRANE PROTEIN"/>
    <property type="match status" value="1"/>
</dbReference>
<evidence type="ECO:0000256" key="4">
    <source>
        <dbReference type="ARBA" id="ARBA00023136"/>
    </source>
</evidence>
<evidence type="ECO:0000256" key="7">
    <source>
        <dbReference type="SAM" id="Phobius"/>
    </source>
</evidence>
<proteinExistence type="inferred from homology"/>
<feature type="transmembrane region" description="Helical" evidence="7">
    <location>
        <begin position="91"/>
        <end position="113"/>
    </location>
</feature>
<evidence type="ECO:0000256" key="1">
    <source>
        <dbReference type="ARBA" id="ARBA00004141"/>
    </source>
</evidence>
<sequence length="364" mass="41493">MAADASDLHHGNYERIACIIFIVLAPFFLFTRFWSRILSKQVGSDDWAALAACVFALSCSIQTLVSFHYGWGHHKVNLDAKDLRIDLILHWTFQITYKITVGLNKTSMLLLYLRIMPQRMYRITCWTLLTLIALFAFATTIASVFQCVPVEKAWIKSKKGYCYNLTDAWYANAGFSITTDFIILFLPIHMVYNLQRAKQEKLLLYAIFGVGAFVTFTSIMRMFALKTADSTDPTYDVKSGYWSIIEINVGVICICLPPLRALIFRQFSSHNLGVSSKEPYARPYLSSEISAPKSGDSSKPRRGRRSMRLDSEEELVYFTHDNSLPLQDNVITKTTEFKVTESGSRGEEVERVHVVLKPWQRQGG</sequence>
<feature type="transmembrane region" description="Helical" evidence="7">
    <location>
        <begin position="125"/>
        <end position="148"/>
    </location>
</feature>
<feature type="transmembrane region" description="Helical" evidence="7">
    <location>
        <begin position="168"/>
        <end position="190"/>
    </location>
</feature>
<evidence type="ECO:0000256" key="5">
    <source>
        <dbReference type="ARBA" id="ARBA00038359"/>
    </source>
</evidence>
<feature type="domain" description="Rhodopsin" evidence="8">
    <location>
        <begin position="32"/>
        <end position="263"/>
    </location>
</feature>
<reference evidence="9 10" key="1">
    <citation type="submission" date="2016-05" db="EMBL/GenBank/DDBJ databases">
        <title>A degradative enzymes factory behind the ericoid mycorrhizal symbiosis.</title>
        <authorList>
            <consortium name="DOE Joint Genome Institute"/>
            <person name="Martino E."/>
            <person name="Morin E."/>
            <person name="Grelet G."/>
            <person name="Kuo A."/>
            <person name="Kohler A."/>
            <person name="Daghino S."/>
            <person name="Barry K."/>
            <person name="Choi C."/>
            <person name="Cichocki N."/>
            <person name="Clum A."/>
            <person name="Copeland A."/>
            <person name="Hainaut M."/>
            <person name="Haridas S."/>
            <person name="Labutti K."/>
            <person name="Lindquist E."/>
            <person name="Lipzen A."/>
            <person name="Khouja H.-R."/>
            <person name="Murat C."/>
            <person name="Ohm R."/>
            <person name="Olson A."/>
            <person name="Spatafora J."/>
            <person name="Veneault-Fourrey C."/>
            <person name="Henrissat B."/>
            <person name="Grigoriev I."/>
            <person name="Martin F."/>
            <person name="Perotto S."/>
        </authorList>
    </citation>
    <scope>NUCLEOTIDE SEQUENCE [LARGE SCALE GENOMIC DNA]</scope>
    <source>
        <strain evidence="9 10">UAMH 7357</strain>
    </source>
</reference>
<dbReference type="GO" id="GO:0016020">
    <property type="term" value="C:membrane"/>
    <property type="evidence" value="ECO:0007669"/>
    <property type="project" value="UniProtKB-SubCell"/>
</dbReference>
<keyword evidence="3 7" id="KW-1133">Transmembrane helix</keyword>
<dbReference type="InterPro" id="IPR052337">
    <property type="entry name" value="SAT4-like"/>
</dbReference>
<feature type="transmembrane region" description="Helical" evidence="7">
    <location>
        <begin position="240"/>
        <end position="259"/>
    </location>
</feature>
<protein>
    <recommendedName>
        <fullName evidence="8">Rhodopsin domain-containing protein</fullName>
    </recommendedName>
</protein>
<evidence type="ECO:0000256" key="6">
    <source>
        <dbReference type="SAM" id="MobiDB-lite"/>
    </source>
</evidence>
<dbReference type="Proteomes" id="UP000235672">
    <property type="component" value="Unassembled WGS sequence"/>
</dbReference>
<feature type="region of interest" description="Disordered" evidence="6">
    <location>
        <begin position="287"/>
        <end position="307"/>
    </location>
</feature>
<feature type="transmembrane region" description="Helical" evidence="7">
    <location>
        <begin position="202"/>
        <end position="220"/>
    </location>
</feature>
<dbReference type="OrthoDB" id="5401779at2759"/>
<evidence type="ECO:0000313" key="10">
    <source>
        <dbReference type="Proteomes" id="UP000235672"/>
    </source>
</evidence>
<keyword evidence="2 7" id="KW-0812">Transmembrane</keyword>
<dbReference type="EMBL" id="KZ613548">
    <property type="protein sequence ID" value="PMD12544.1"/>
    <property type="molecule type" value="Genomic_DNA"/>
</dbReference>
<comment type="subcellular location">
    <subcellularLocation>
        <location evidence="1">Membrane</location>
        <topology evidence="1">Multi-pass membrane protein</topology>
    </subcellularLocation>
</comment>
<dbReference type="InterPro" id="IPR049326">
    <property type="entry name" value="Rhodopsin_dom_fungi"/>
</dbReference>
<accession>A0A2J6PEV9</accession>
<evidence type="ECO:0000259" key="8">
    <source>
        <dbReference type="Pfam" id="PF20684"/>
    </source>
</evidence>
<dbReference type="AlphaFoldDB" id="A0A2J6PEV9"/>
<name>A0A2J6PEV9_9HELO</name>
<feature type="transmembrane region" description="Helical" evidence="7">
    <location>
        <begin position="16"/>
        <end position="35"/>
    </location>
</feature>
<evidence type="ECO:0000313" key="9">
    <source>
        <dbReference type="EMBL" id="PMD12544.1"/>
    </source>
</evidence>
<comment type="similarity">
    <text evidence="5">Belongs to the SAT4 family.</text>
</comment>
<dbReference type="Pfam" id="PF20684">
    <property type="entry name" value="Fung_rhodopsin"/>
    <property type="match status" value="1"/>
</dbReference>